<sequence length="37" mass="4422">MCFIKFLFFLKIPSLLLSLHFVVLFLHILPVFQKSLK</sequence>
<evidence type="ECO:0000313" key="3">
    <source>
        <dbReference type="Proteomes" id="UP000236551"/>
    </source>
</evidence>
<dbReference type="EMBL" id="CP024978">
    <property type="protein sequence ID" value="ATZ33336.1"/>
    <property type="molecule type" value="Genomic_DNA"/>
</dbReference>
<dbReference type="Proteomes" id="UP000236551">
    <property type="component" value="Chromosome"/>
</dbReference>
<keyword evidence="1" id="KW-1133">Transmembrane helix</keyword>
<name>A0A2H4TUW3_ECOLX</name>
<gene>
    <name evidence="2" type="ORF">CV83915_03035</name>
</gene>
<feature type="transmembrane region" description="Helical" evidence="1">
    <location>
        <begin position="12"/>
        <end position="32"/>
    </location>
</feature>
<keyword evidence="1" id="KW-0812">Transmembrane</keyword>
<keyword evidence="1" id="KW-0472">Membrane</keyword>
<organism evidence="2 3">
    <name type="scientific">Escherichia coli</name>
    <dbReference type="NCBI Taxonomy" id="562"/>
    <lineage>
        <taxon>Bacteria</taxon>
        <taxon>Pseudomonadati</taxon>
        <taxon>Pseudomonadota</taxon>
        <taxon>Gammaproteobacteria</taxon>
        <taxon>Enterobacterales</taxon>
        <taxon>Enterobacteriaceae</taxon>
        <taxon>Escherichia</taxon>
    </lineage>
</organism>
<protein>
    <submittedName>
        <fullName evidence="2">Uncharacterized protein</fullName>
    </submittedName>
</protein>
<evidence type="ECO:0000313" key="2">
    <source>
        <dbReference type="EMBL" id="ATZ33336.1"/>
    </source>
</evidence>
<proteinExistence type="predicted"/>
<reference evidence="2 3" key="1">
    <citation type="submission" date="2017-11" db="EMBL/GenBank/DDBJ databases">
        <title>Escherichia coli CV839-15 Genome sequencing and assembly.</title>
        <authorList>
            <person name="Li Z."/>
            <person name="Song N."/>
            <person name="Li W."/>
            <person name="Philip H.R."/>
            <person name="Bu Z."/>
            <person name="Siguo L."/>
        </authorList>
    </citation>
    <scope>NUCLEOTIDE SEQUENCE [LARGE SCALE GENOMIC DNA]</scope>
    <source>
        <strain evidence="2 3">CV839-15</strain>
    </source>
</reference>
<dbReference type="AlphaFoldDB" id="A0A2H4TUW3"/>
<accession>A0A2H4TUW3</accession>
<evidence type="ECO:0000256" key="1">
    <source>
        <dbReference type="SAM" id="Phobius"/>
    </source>
</evidence>